<evidence type="ECO:0000313" key="1">
    <source>
        <dbReference type="EMBL" id="KAK7314270.1"/>
    </source>
</evidence>
<dbReference type="PANTHER" id="PTHR35106:SF4">
    <property type="entry name" value="OS09G0485800 PROTEIN"/>
    <property type="match status" value="1"/>
</dbReference>
<protein>
    <submittedName>
        <fullName evidence="1">Uncharacterized protein</fullName>
    </submittedName>
</protein>
<evidence type="ECO:0000313" key="2">
    <source>
        <dbReference type="Proteomes" id="UP001367508"/>
    </source>
</evidence>
<proteinExistence type="predicted"/>
<dbReference type="PANTHER" id="PTHR35106">
    <property type="entry name" value="BNAA07G25190D PROTEIN"/>
    <property type="match status" value="1"/>
</dbReference>
<sequence length="149" mass="16877">MVFAVIFSRNLLFCKPSSQFHGHGTLKVKSCSQSQNKASTSNVQTQKRCLRCNTLYSQQHNSPVACSFHGHTNGEKGLFSLAPPHQGIDGDWSDKSGVIVYKWNEKNNRPNTGRANWKKRWSCCAEYDENAPPCRRGFHVSYDDGFTLY</sequence>
<gene>
    <name evidence="1" type="ORF">VNO77_39484</name>
</gene>
<dbReference type="Proteomes" id="UP001367508">
    <property type="component" value="Unassembled WGS sequence"/>
</dbReference>
<comment type="caution">
    <text evidence="1">The sequence shown here is derived from an EMBL/GenBank/DDBJ whole genome shotgun (WGS) entry which is preliminary data.</text>
</comment>
<name>A0AAN9PVU8_CANGL</name>
<dbReference type="EMBL" id="JAYMYQ010000009">
    <property type="protein sequence ID" value="KAK7314270.1"/>
    <property type="molecule type" value="Genomic_DNA"/>
</dbReference>
<organism evidence="1 2">
    <name type="scientific">Canavalia gladiata</name>
    <name type="common">Sword bean</name>
    <name type="synonym">Dolichos gladiatus</name>
    <dbReference type="NCBI Taxonomy" id="3824"/>
    <lineage>
        <taxon>Eukaryota</taxon>
        <taxon>Viridiplantae</taxon>
        <taxon>Streptophyta</taxon>
        <taxon>Embryophyta</taxon>
        <taxon>Tracheophyta</taxon>
        <taxon>Spermatophyta</taxon>
        <taxon>Magnoliopsida</taxon>
        <taxon>eudicotyledons</taxon>
        <taxon>Gunneridae</taxon>
        <taxon>Pentapetalae</taxon>
        <taxon>rosids</taxon>
        <taxon>fabids</taxon>
        <taxon>Fabales</taxon>
        <taxon>Fabaceae</taxon>
        <taxon>Papilionoideae</taxon>
        <taxon>50 kb inversion clade</taxon>
        <taxon>NPAAA clade</taxon>
        <taxon>indigoferoid/millettioid clade</taxon>
        <taxon>Phaseoleae</taxon>
        <taxon>Canavalia</taxon>
    </lineage>
</organism>
<keyword evidence="2" id="KW-1185">Reference proteome</keyword>
<reference evidence="1 2" key="1">
    <citation type="submission" date="2024-01" db="EMBL/GenBank/DDBJ databases">
        <title>The genomes of 5 underutilized Papilionoideae crops provide insights into root nodulation and disease resistanc.</title>
        <authorList>
            <person name="Jiang F."/>
        </authorList>
    </citation>
    <scope>NUCLEOTIDE SEQUENCE [LARGE SCALE GENOMIC DNA]</scope>
    <source>
        <strain evidence="1">LVBAO_FW01</strain>
        <tissue evidence="1">Leaves</tissue>
    </source>
</reference>
<dbReference type="AlphaFoldDB" id="A0AAN9PVU8"/>
<accession>A0AAN9PVU8</accession>